<evidence type="ECO:0000256" key="1">
    <source>
        <dbReference type="SAM" id="Coils"/>
    </source>
</evidence>
<name>A0A9D2A7P5_9BACE</name>
<evidence type="ECO:0000313" key="5">
    <source>
        <dbReference type="Proteomes" id="UP000824023"/>
    </source>
</evidence>
<dbReference type="Pfam" id="PF19904">
    <property type="entry name" value="DUF6377"/>
    <property type="match status" value="1"/>
</dbReference>
<sequence>MCIRRLLIFLMVVLSLPAVGGAASLDSLLRVLDETIASHRRYAERREKQIELLGRQLRASDLSDERRYQLENQLYELYEPYICDSAIACLNRNIDLADAMGVPRLRAESRIRLSFLLASTGMYMEASDVLREVERSGLDSAQAVSYFSAYVRVYDELYGNTQDHRLKQRYRVLGEQYRDSVRLYDASWQDSSRQPGEVELLNAGRLEEALRQNDLRLKHVKPDTRDQAVAYHLRSLICHQMGRDEEYRCCLARSAIADIRAAVQDHVSLLLLAQSLFKDGDLERAYRYMDFSWSQTSSFNARLRVLQSVGGLSLIEDAYQMMLSRRNTLLTDYTLFSSLLLLLLVLALFYIWRQVKKLALARRRLQEANDSLHMLNERLHGMNSDLQAANLQLREANAVKENYLARFIKLCSTYVDRLDTYRRMVANKLVAGQTAELLKMARTPSAMDEALDELYANFDAVFLHIFPDFVERFNDLLRPGEQIQPKAVGQLCTELRIFALIRLGITDSSQIAEFLHYSVNTIYNYRAKVKNKALRRDCFEEDVARIG</sequence>
<reference evidence="4" key="2">
    <citation type="submission" date="2021-04" db="EMBL/GenBank/DDBJ databases">
        <authorList>
            <person name="Gilroy R."/>
        </authorList>
    </citation>
    <scope>NUCLEOTIDE SEQUENCE</scope>
    <source>
        <strain evidence="4">ChiHjej12B11-24981</strain>
    </source>
</reference>
<protein>
    <submittedName>
        <fullName evidence="4">Transcriptional regulator</fullName>
    </submittedName>
</protein>
<comment type="caution">
    <text evidence="4">The sequence shown here is derived from an EMBL/GenBank/DDBJ whole genome shotgun (WGS) entry which is preliminary data.</text>
</comment>
<gene>
    <name evidence="4" type="ORF">H9819_02120</name>
</gene>
<reference evidence="4" key="1">
    <citation type="journal article" date="2021" name="PeerJ">
        <title>Extensive microbial diversity within the chicken gut microbiome revealed by metagenomics and culture.</title>
        <authorList>
            <person name="Gilroy R."/>
            <person name="Ravi A."/>
            <person name="Getino M."/>
            <person name="Pursley I."/>
            <person name="Horton D.L."/>
            <person name="Alikhan N.F."/>
            <person name="Baker D."/>
            <person name="Gharbi K."/>
            <person name="Hall N."/>
            <person name="Watson M."/>
            <person name="Adriaenssens E.M."/>
            <person name="Foster-Nyarko E."/>
            <person name="Jarju S."/>
            <person name="Secka A."/>
            <person name="Antonio M."/>
            <person name="Oren A."/>
            <person name="Chaudhuri R.R."/>
            <person name="La Ragione R."/>
            <person name="Hildebrand F."/>
            <person name="Pallen M.J."/>
        </authorList>
    </citation>
    <scope>NUCLEOTIDE SEQUENCE</scope>
    <source>
        <strain evidence="4">ChiHjej12B11-24981</strain>
    </source>
</reference>
<dbReference type="AlphaFoldDB" id="A0A9D2A7P5"/>
<dbReference type="EMBL" id="DXCK01000036">
    <property type="protein sequence ID" value="HIZ01035.1"/>
    <property type="molecule type" value="Genomic_DNA"/>
</dbReference>
<proteinExistence type="predicted"/>
<keyword evidence="2" id="KW-0472">Membrane</keyword>
<evidence type="ECO:0000313" key="4">
    <source>
        <dbReference type="EMBL" id="HIZ01035.1"/>
    </source>
</evidence>
<dbReference type="InterPro" id="IPR045957">
    <property type="entry name" value="DUF6377"/>
</dbReference>
<feature type="transmembrane region" description="Helical" evidence="2">
    <location>
        <begin position="333"/>
        <end position="352"/>
    </location>
</feature>
<keyword evidence="1" id="KW-0175">Coiled coil</keyword>
<evidence type="ECO:0000256" key="2">
    <source>
        <dbReference type="SAM" id="Phobius"/>
    </source>
</evidence>
<keyword evidence="2" id="KW-0812">Transmembrane</keyword>
<dbReference type="Proteomes" id="UP000824023">
    <property type="component" value="Unassembled WGS sequence"/>
</dbReference>
<feature type="coiled-coil region" evidence="1">
    <location>
        <begin position="358"/>
        <end position="406"/>
    </location>
</feature>
<keyword evidence="2" id="KW-1133">Transmembrane helix</keyword>
<accession>A0A9D2A7P5</accession>
<feature type="domain" description="DUF6377" evidence="3">
    <location>
        <begin position="258"/>
        <end position="512"/>
    </location>
</feature>
<organism evidence="4 5">
    <name type="scientific">Candidatus Bacteroides merdipullorum</name>
    <dbReference type="NCBI Taxonomy" id="2838474"/>
    <lineage>
        <taxon>Bacteria</taxon>
        <taxon>Pseudomonadati</taxon>
        <taxon>Bacteroidota</taxon>
        <taxon>Bacteroidia</taxon>
        <taxon>Bacteroidales</taxon>
        <taxon>Bacteroidaceae</taxon>
        <taxon>Bacteroides</taxon>
    </lineage>
</organism>
<evidence type="ECO:0000259" key="3">
    <source>
        <dbReference type="Pfam" id="PF19904"/>
    </source>
</evidence>